<keyword evidence="2" id="KW-1015">Disulfide bond</keyword>
<dbReference type="InterPro" id="IPR017937">
    <property type="entry name" value="Thioredoxin_CS"/>
</dbReference>
<dbReference type="CDD" id="cd02947">
    <property type="entry name" value="TRX_family"/>
    <property type="match status" value="1"/>
</dbReference>
<organism evidence="6 7">
    <name type="scientific">Xylaria bambusicola</name>
    <dbReference type="NCBI Taxonomy" id="326684"/>
    <lineage>
        <taxon>Eukaryota</taxon>
        <taxon>Fungi</taxon>
        <taxon>Dikarya</taxon>
        <taxon>Ascomycota</taxon>
        <taxon>Pezizomycotina</taxon>
        <taxon>Sordariomycetes</taxon>
        <taxon>Xylariomycetidae</taxon>
        <taxon>Xylariales</taxon>
        <taxon>Xylariaceae</taxon>
        <taxon>Xylaria</taxon>
    </lineage>
</organism>
<dbReference type="InterPro" id="IPR037047">
    <property type="entry name" value="PITH_dom_sf"/>
</dbReference>
<dbReference type="PRINTS" id="PR00421">
    <property type="entry name" value="THIOREDOXIN"/>
</dbReference>
<dbReference type="Proteomes" id="UP001305414">
    <property type="component" value="Unassembled WGS sequence"/>
</dbReference>
<evidence type="ECO:0000313" key="7">
    <source>
        <dbReference type="Proteomes" id="UP001305414"/>
    </source>
</evidence>
<evidence type="ECO:0008006" key="8">
    <source>
        <dbReference type="Google" id="ProtNLM"/>
    </source>
</evidence>
<dbReference type="Pfam" id="PF00085">
    <property type="entry name" value="Thioredoxin"/>
    <property type="match status" value="1"/>
</dbReference>
<evidence type="ECO:0000256" key="2">
    <source>
        <dbReference type="ARBA" id="ARBA00023157"/>
    </source>
</evidence>
<evidence type="ECO:0000259" key="5">
    <source>
        <dbReference type="PROSITE" id="PS51532"/>
    </source>
</evidence>
<proteinExistence type="inferred from homology"/>
<evidence type="ECO:0000256" key="3">
    <source>
        <dbReference type="SAM" id="MobiDB-lite"/>
    </source>
</evidence>
<keyword evidence="7" id="KW-1185">Reference proteome</keyword>
<evidence type="ECO:0000313" key="6">
    <source>
        <dbReference type="EMBL" id="KAK5624416.1"/>
    </source>
</evidence>
<dbReference type="SUPFAM" id="SSF49785">
    <property type="entry name" value="Galactose-binding domain-like"/>
    <property type="match status" value="1"/>
</dbReference>
<dbReference type="InterPro" id="IPR008979">
    <property type="entry name" value="Galactose-bd-like_sf"/>
</dbReference>
<dbReference type="AlphaFoldDB" id="A0AAN7UCD2"/>
<name>A0AAN7UCD2_9PEZI</name>
<dbReference type="PROSITE" id="PS51352">
    <property type="entry name" value="THIOREDOXIN_2"/>
    <property type="match status" value="1"/>
</dbReference>
<comment type="similarity">
    <text evidence="1">Belongs to the thioredoxin family.</text>
</comment>
<dbReference type="PANTHER" id="PTHR46115">
    <property type="entry name" value="THIOREDOXIN-LIKE PROTEIN 1"/>
    <property type="match status" value="1"/>
</dbReference>
<reference evidence="6 7" key="1">
    <citation type="submission" date="2023-10" db="EMBL/GenBank/DDBJ databases">
        <title>Draft genome sequence of Xylaria bambusicola isolate GMP-LS, the root and basal stem rot pathogen of sugarcane in Indonesia.</title>
        <authorList>
            <person name="Selvaraj P."/>
            <person name="Muralishankar V."/>
            <person name="Muruganantham S."/>
            <person name="Sp S."/>
            <person name="Haryani S."/>
            <person name="Lau K.J.X."/>
            <person name="Naqvi N.I."/>
        </authorList>
    </citation>
    <scope>NUCLEOTIDE SEQUENCE [LARGE SCALE GENOMIC DNA]</scope>
    <source>
        <strain evidence="6">GMP-LS</strain>
    </source>
</reference>
<dbReference type="SUPFAM" id="SSF52833">
    <property type="entry name" value="Thioredoxin-like"/>
    <property type="match status" value="1"/>
</dbReference>
<dbReference type="GO" id="GO:0005737">
    <property type="term" value="C:cytoplasm"/>
    <property type="evidence" value="ECO:0007669"/>
    <property type="project" value="UniProtKB-ARBA"/>
</dbReference>
<dbReference type="InterPro" id="IPR036249">
    <property type="entry name" value="Thioredoxin-like_sf"/>
</dbReference>
<evidence type="ECO:0000259" key="4">
    <source>
        <dbReference type="PROSITE" id="PS51352"/>
    </source>
</evidence>
<dbReference type="Pfam" id="PF06201">
    <property type="entry name" value="PITH"/>
    <property type="match status" value="1"/>
</dbReference>
<sequence>MAKPIEIESSEHLSSVLTESRVVVADFYANWCGPCKQIAPFYEQLSQSISKPKAITFVKINADVQKPLATEFAVSSLPTFILFRDGSVVEKVKGADPQGLRSLIEKLASDTKSGDAGSSASGSGSGGGLTWRGADLPRGYTDISDVVDVRGLELLNADTDFSVRTLFNKSKPSALDKGSKTSDEKDWVESDMDEQLLLFTPFNSAVKLHTIQLTSLPPTEEAEEGDDDEEPPMRPSTIKLFTNRPHNLGFDEAEEIDATQTIEIGEDDWNSNGTANLPLRFVRFQNITSLVIFVVDGDGDGDKVRLDRVRLIGESGEKREMGKLEKIGDEPGE</sequence>
<gene>
    <name evidence="6" type="ORF">RRF57_000133</name>
</gene>
<dbReference type="PROSITE" id="PS51532">
    <property type="entry name" value="PITH"/>
    <property type="match status" value="1"/>
</dbReference>
<dbReference type="Gene3D" id="3.40.30.10">
    <property type="entry name" value="Glutaredoxin"/>
    <property type="match status" value="1"/>
</dbReference>
<accession>A0AAN7UCD2</accession>
<evidence type="ECO:0000256" key="1">
    <source>
        <dbReference type="ARBA" id="ARBA00008987"/>
    </source>
</evidence>
<feature type="region of interest" description="Disordered" evidence="3">
    <location>
        <begin position="214"/>
        <end position="234"/>
    </location>
</feature>
<comment type="caution">
    <text evidence="6">The sequence shown here is derived from an EMBL/GenBank/DDBJ whole genome shotgun (WGS) entry which is preliminary data.</text>
</comment>
<dbReference type="PROSITE" id="PS00194">
    <property type="entry name" value="THIOREDOXIN_1"/>
    <property type="match status" value="1"/>
</dbReference>
<protein>
    <recommendedName>
        <fullName evidence="8">Thioredoxin</fullName>
    </recommendedName>
</protein>
<feature type="domain" description="Thioredoxin" evidence="4">
    <location>
        <begin position="1"/>
        <end position="109"/>
    </location>
</feature>
<dbReference type="EMBL" id="JAWHQM010000001">
    <property type="protein sequence ID" value="KAK5624416.1"/>
    <property type="molecule type" value="Genomic_DNA"/>
</dbReference>
<dbReference type="InterPro" id="IPR010400">
    <property type="entry name" value="PITH_dom"/>
</dbReference>
<feature type="region of interest" description="Disordered" evidence="3">
    <location>
        <begin position="111"/>
        <end position="130"/>
    </location>
</feature>
<feature type="domain" description="PITH" evidence="5">
    <location>
        <begin position="132"/>
        <end position="331"/>
    </location>
</feature>
<feature type="compositionally biased region" description="Acidic residues" evidence="3">
    <location>
        <begin position="220"/>
        <end position="230"/>
    </location>
</feature>
<dbReference type="InterPro" id="IPR013766">
    <property type="entry name" value="Thioredoxin_domain"/>
</dbReference>
<dbReference type="Gene3D" id="2.60.120.470">
    <property type="entry name" value="PITH domain"/>
    <property type="match status" value="1"/>
</dbReference>